<dbReference type="PANTHER" id="PTHR21089">
    <property type="entry name" value="SHIKIMATE DEHYDROGENASE"/>
    <property type="match status" value="1"/>
</dbReference>
<comment type="pathway">
    <text evidence="1 8">Metabolic intermediate biosynthesis; chorismate biosynthesis; chorismate from D-erythrose 4-phosphate and phosphoenolpyruvate: step 4/7.</text>
</comment>
<feature type="binding site" evidence="8">
    <location>
        <begin position="134"/>
        <end position="138"/>
    </location>
    <ligand>
        <name>NADP(+)</name>
        <dbReference type="ChEBI" id="CHEBI:58349"/>
    </ligand>
</feature>
<dbReference type="InterPro" id="IPR046346">
    <property type="entry name" value="Aminoacid_DH-like_N_sf"/>
</dbReference>
<dbReference type="FunFam" id="3.40.50.10860:FF:000006">
    <property type="entry name" value="Shikimate dehydrogenase (NADP(+))"/>
    <property type="match status" value="1"/>
</dbReference>
<evidence type="ECO:0000313" key="11">
    <source>
        <dbReference type="EMBL" id="SDN33303.1"/>
    </source>
</evidence>
<dbReference type="InterPro" id="IPR013708">
    <property type="entry name" value="Shikimate_DH-bd_N"/>
</dbReference>
<evidence type="ECO:0000256" key="3">
    <source>
        <dbReference type="ARBA" id="ARBA00022605"/>
    </source>
</evidence>
<evidence type="ECO:0000256" key="2">
    <source>
        <dbReference type="ARBA" id="ARBA00012962"/>
    </source>
</evidence>
<comment type="catalytic activity">
    <reaction evidence="7 8">
        <text>shikimate + NADP(+) = 3-dehydroshikimate + NADPH + H(+)</text>
        <dbReference type="Rhea" id="RHEA:17737"/>
        <dbReference type="ChEBI" id="CHEBI:15378"/>
        <dbReference type="ChEBI" id="CHEBI:16630"/>
        <dbReference type="ChEBI" id="CHEBI:36208"/>
        <dbReference type="ChEBI" id="CHEBI:57783"/>
        <dbReference type="ChEBI" id="CHEBI:58349"/>
        <dbReference type="EC" id="1.1.1.25"/>
    </reaction>
</comment>
<dbReference type="RefSeq" id="WP_091716491.1">
    <property type="nucleotide sequence ID" value="NZ_FNHS01000007.1"/>
</dbReference>
<dbReference type="SUPFAM" id="SSF53223">
    <property type="entry name" value="Aminoacid dehydrogenase-like, N-terminal domain"/>
    <property type="match status" value="1"/>
</dbReference>
<keyword evidence="4 8" id="KW-0521">NADP</keyword>
<dbReference type="STRING" id="582672.SAMN05216360_107219"/>
<dbReference type="GO" id="GO:0008652">
    <property type="term" value="P:amino acid biosynthetic process"/>
    <property type="evidence" value="ECO:0007669"/>
    <property type="project" value="UniProtKB-KW"/>
</dbReference>
<comment type="function">
    <text evidence="8">Involved in the biosynthesis of the chorismate, which leads to the biosynthesis of aromatic amino acids. Catalyzes the reversible NADPH linked reduction of 3-dehydroshikimate (DHSA) to yield shikimate (SA).</text>
</comment>
<comment type="caution">
    <text evidence="8">Lacks conserved residue(s) required for the propagation of feature annotation.</text>
</comment>
<dbReference type="HAMAP" id="MF_00222">
    <property type="entry name" value="Shikimate_DH_AroE"/>
    <property type="match status" value="1"/>
</dbReference>
<dbReference type="AlphaFoldDB" id="A0A1H0AJL0"/>
<protein>
    <recommendedName>
        <fullName evidence="2 8">Shikimate dehydrogenase (NADP(+))</fullName>
        <shortName evidence="8">SDH</shortName>
        <ecNumber evidence="2 8">1.1.1.25</ecNumber>
    </recommendedName>
</protein>
<dbReference type="NCBIfam" id="TIGR00507">
    <property type="entry name" value="aroE"/>
    <property type="match status" value="1"/>
</dbReference>
<feature type="domain" description="Shikimate dehydrogenase substrate binding N-terminal" evidence="10">
    <location>
        <begin position="10"/>
        <end position="92"/>
    </location>
</feature>
<keyword evidence="12" id="KW-1185">Reference proteome</keyword>
<dbReference type="UniPathway" id="UPA00053">
    <property type="reaction ID" value="UER00087"/>
</dbReference>
<dbReference type="InterPro" id="IPR011342">
    <property type="entry name" value="Shikimate_DH"/>
</dbReference>
<dbReference type="GO" id="GO:0005829">
    <property type="term" value="C:cytosol"/>
    <property type="evidence" value="ECO:0007669"/>
    <property type="project" value="TreeGrafter"/>
</dbReference>
<dbReference type="CDD" id="cd01065">
    <property type="entry name" value="NAD_bind_Shikimate_DH"/>
    <property type="match status" value="1"/>
</dbReference>
<dbReference type="EMBL" id="FNHS01000007">
    <property type="protein sequence ID" value="SDN33303.1"/>
    <property type="molecule type" value="Genomic_DNA"/>
</dbReference>
<feature type="binding site" evidence="8">
    <location>
        <position position="225"/>
    </location>
    <ligand>
        <name>shikimate</name>
        <dbReference type="ChEBI" id="CHEBI:36208"/>
    </ligand>
</feature>
<feature type="binding site" evidence="8">
    <location>
        <position position="65"/>
    </location>
    <ligand>
        <name>shikimate</name>
        <dbReference type="ChEBI" id="CHEBI:36208"/>
    </ligand>
</feature>
<keyword evidence="3 8" id="KW-0028">Amino-acid biosynthesis</keyword>
<dbReference type="GO" id="GO:0009073">
    <property type="term" value="P:aromatic amino acid family biosynthetic process"/>
    <property type="evidence" value="ECO:0007669"/>
    <property type="project" value="UniProtKB-KW"/>
</dbReference>
<comment type="similarity">
    <text evidence="8">Belongs to the shikimate dehydrogenase family.</text>
</comment>
<accession>A0A1H0AJL0</accession>
<evidence type="ECO:0000256" key="1">
    <source>
        <dbReference type="ARBA" id="ARBA00004871"/>
    </source>
</evidence>
<keyword evidence="6 8" id="KW-0057">Aromatic amino acid biosynthesis</keyword>
<dbReference type="GO" id="GO:0050661">
    <property type="term" value="F:NADP binding"/>
    <property type="evidence" value="ECO:0007669"/>
    <property type="project" value="InterPro"/>
</dbReference>
<proteinExistence type="inferred from homology"/>
<evidence type="ECO:0000259" key="10">
    <source>
        <dbReference type="Pfam" id="PF08501"/>
    </source>
</evidence>
<feature type="binding site" evidence="8">
    <location>
        <position position="253"/>
    </location>
    <ligand>
        <name>shikimate</name>
        <dbReference type="ChEBI" id="CHEBI:36208"/>
    </ligand>
</feature>
<dbReference type="EC" id="1.1.1.25" evidence="2 8"/>
<dbReference type="NCBIfam" id="NF001312">
    <property type="entry name" value="PRK00258.1-4"/>
    <property type="match status" value="1"/>
</dbReference>
<organism evidence="11 12">
    <name type="scientific">Methylobacterium phyllostachyos</name>
    <dbReference type="NCBI Taxonomy" id="582672"/>
    <lineage>
        <taxon>Bacteria</taxon>
        <taxon>Pseudomonadati</taxon>
        <taxon>Pseudomonadota</taxon>
        <taxon>Alphaproteobacteria</taxon>
        <taxon>Hyphomicrobiales</taxon>
        <taxon>Methylobacteriaceae</taxon>
        <taxon>Methylobacterium</taxon>
    </lineage>
</organism>
<evidence type="ECO:0000313" key="12">
    <source>
        <dbReference type="Proteomes" id="UP000198704"/>
    </source>
</evidence>
<gene>
    <name evidence="8" type="primary">aroE</name>
    <name evidence="11" type="ORF">SAMN05216360_107219</name>
</gene>
<feature type="domain" description="Quinate/shikimate 5-dehydrogenase/glutamyl-tRNA reductase" evidence="9">
    <location>
        <begin position="129"/>
        <end position="198"/>
    </location>
</feature>
<dbReference type="PANTHER" id="PTHR21089:SF1">
    <property type="entry name" value="BIFUNCTIONAL 3-DEHYDROQUINATE DEHYDRATASE_SHIKIMATE DEHYDROGENASE, CHLOROPLASTIC"/>
    <property type="match status" value="1"/>
</dbReference>
<evidence type="ECO:0000256" key="4">
    <source>
        <dbReference type="ARBA" id="ARBA00022857"/>
    </source>
</evidence>
<evidence type="ECO:0000259" key="9">
    <source>
        <dbReference type="Pfam" id="PF01488"/>
    </source>
</evidence>
<feature type="active site" description="Proton acceptor" evidence="8">
    <location>
        <position position="69"/>
    </location>
</feature>
<comment type="subunit">
    <text evidence="8">Homodimer.</text>
</comment>
<dbReference type="GO" id="GO:0009423">
    <property type="term" value="P:chorismate biosynthetic process"/>
    <property type="evidence" value="ECO:0007669"/>
    <property type="project" value="UniProtKB-UniRule"/>
</dbReference>
<dbReference type="GO" id="GO:0004764">
    <property type="term" value="F:shikimate 3-dehydrogenase (NADP+) activity"/>
    <property type="evidence" value="ECO:0007669"/>
    <property type="project" value="UniProtKB-UniRule"/>
</dbReference>
<evidence type="ECO:0000256" key="8">
    <source>
        <dbReference type="HAMAP-Rule" id="MF_00222"/>
    </source>
</evidence>
<dbReference type="Gene3D" id="3.40.50.10860">
    <property type="entry name" value="Leucine Dehydrogenase, chain A, domain 1"/>
    <property type="match status" value="1"/>
</dbReference>
<dbReference type="Pfam" id="PF01488">
    <property type="entry name" value="Shikimate_DH"/>
    <property type="match status" value="1"/>
</dbReference>
<feature type="binding site" evidence="8">
    <location>
        <begin position="158"/>
        <end position="163"/>
    </location>
    <ligand>
        <name>NADP(+)</name>
        <dbReference type="ChEBI" id="CHEBI:58349"/>
    </ligand>
</feature>
<dbReference type="Pfam" id="PF08501">
    <property type="entry name" value="Shikimate_dh_N"/>
    <property type="match status" value="1"/>
</dbReference>
<evidence type="ECO:0000256" key="5">
    <source>
        <dbReference type="ARBA" id="ARBA00023002"/>
    </source>
</evidence>
<evidence type="ECO:0000256" key="6">
    <source>
        <dbReference type="ARBA" id="ARBA00023141"/>
    </source>
</evidence>
<feature type="binding site" evidence="8">
    <location>
        <begin position="18"/>
        <end position="20"/>
    </location>
    <ligand>
        <name>shikimate</name>
        <dbReference type="ChEBI" id="CHEBI:36208"/>
    </ligand>
</feature>
<dbReference type="Proteomes" id="UP000198704">
    <property type="component" value="Unassembled WGS sequence"/>
</dbReference>
<name>A0A1H0AJL0_9HYPH</name>
<dbReference type="InterPro" id="IPR036291">
    <property type="entry name" value="NAD(P)-bd_dom_sf"/>
</dbReference>
<dbReference type="InterPro" id="IPR006151">
    <property type="entry name" value="Shikm_DH/Glu-tRNA_Rdtase"/>
</dbReference>
<reference evidence="12" key="1">
    <citation type="submission" date="2016-10" db="EMBL/GenBank/DDBJ databases">
        <authorList>
            <person name="Varghese N."/>
            <person name="Submissions S."/>
        </authorList>
    </citation>
    <scope>NUCLEOTIDE SEQUENCE [LARGE SCALE GENOMIC DNA]</scope>
    <source>
        <strain evidence="12">BL47</strain>
    </source>
</reference>
<feature type="binding site" evidence="8">
    <location>
        <position position="223"/>
    </location>
    <ligand>
        <name>NADP(+)</name>
        <dbReference type="ChEBI" id="CHEBI:58349"/>
    </ligand>
</feature>
<dbReference type="SUPFAM" id="SSF51735">
    <property type="entry name" value="NAD(P)-binding Rossmann-fold domains"/>
    <property type="match status" value="1"/>
</dbReference>
<dbReference type="InterPro" id="IPR022893">
    <property type="entry name" value="Shikimate_DH_fam"/>
</dbReference>
<feature type="binding site" evidence="8">
    <location>
        <position position="90"/>
    </location>
    <ligand>
        <name>shikimate</name>
        <dbReference type="ChEBI" id="CHEBI:36208"/>
    </ligand>
</feature>
<keyword evidence="5 8" id="KW-0560">Oxidoreductase</keyword>
<feature type="binding site" evidence="8">
    <location>
        <position position="246"/>
    </location>
    <ligand>
        <name>NADP(+)</name>
        <dbReference type="ChEBI" id="CHEBI:58349"/>
    </ligand>
</feature>
<dbReference type="GO" id="GO:0019632">
    <property type="term" value="P:shikimate metabolic process"/>
    <property type="evidence" value="ECO:0007669"/>
    <property type="project" value="InterPro"/>
</dbReference>
<sequence length="286" mass="29634">MTTGTPRAFVVGHPIAHSRSPLIHGHWLAEHGIAGSYERLDVTPEAFPEFIRALLDSGFRGGNVTIPHKEAACALADTLTPRAQKIGAVNTLVVEPDGRIRGDNTDAPGFCAHLDHSLGADWPARGNGTAVVLGAGGAARAIVVGLAERGMRRIRVANRTPARAEAVAALAPGIADALAWDDLPAALAEAGLLVNTTSLGMKGQPPLEIDLARLPPGAAVADIVYAPLETDLLAAARRRGLDAVDGLGMLLHQAVPGFAAWFGPRPAVTPALRDRIVADLAPNPAS</sequence>
<dbReference type="Gene3D" id="3.40.50.720">
    <property type="entry name" value="NAD(P)-binding Rossmann-like Domain"/>
    <property type="match status" value="1"/>
</dbReference>
<feature type="binding site" evidence="8">
    <location>
        <position position="106"/>
    </location>
    <ligand>
        <name>shikimate</name>
        <dbReference type="ChEBI" id="CHEBI:36208"/>
    </ligand>
</feature>
<evidence type="ECO:0000256" key="7">
    <source>
        <dbReference type="ARBA" id="ARBA00049442"/>
    </source>
</evidence>
<dbReference type="OrthoDB" id="9792692at2"/>